<evidence type="ECO:0000313" key="1">
    <source>
        <dbReference type="EMBL" id="MBB3113114.1"/>
    </source>
</evidence>
<gene>
    <name evidence="1" type="ORF">FHS18_005217</name>
</gene>
<dbReference type="InterPro" id="IPR015919">
    <property type="entry name" value="Cadherin-like_sf"/>
</dbReference>
<keyword evidence="2" id="KW-1185">Reference proteome</keyword>
<dbReference type="Gene3D" id="2.60.120.260">
    <property type="entry name" value="Galactose-binding domain-like"/>
    <property type="match status" value="1"/>
</dbReference>
<dbReference type="Gene3D" id="2.60.40.10">
    <property type="entry name" value="Immunoglobulins"/>
    <property type="match status" value="1"/>
</dbReference>
<dbReference type="Proteomes" id="UP000570361">
    <property type="component" value="Unassembled WGS sequence"/>
</dbReference>
<accession>A0A7W5FQJ6</accession>
<dbReference type="RefSeq" id="WP_183603206.1">
    <property type="nucleotide sequence ID" value="NZ_JACHXK010000016.1"/>
</dbReference>
<dbReference type="SUPFAM" id="SSF49785">
    <property type="entry name" value="Galactose-binding domain-like"/>
    <property type="match status" value="1"/>
</dbReference>
<dbReference type="InterPro" id="IPR013783">
    <property type="entry name" value="Ig-like_fold"/>
</dbReference>
<dbReference type="InterPro" id="IPR058094">
    <property type="entry name" value="Ig-like_OmpL47-like"/>
</dbReference>
<reference evidence="1 2" key="1">
    <citation type="submission" date="2020-08" db="EMBL/GenBank/DDBJ databases">
        <title>Genomic Encyclopedia of Type Strains, Phase III (KMG-III): the genomes of soil and plant-associated and newly described type strains.</title>
        <authorList>
            <person name="Whitman W."/>
        </authorList>
    </citation>
    <scope>NUCLEOTIDE SEQUENCE [LARGE SCALE GENOMIC DNA]</scope>
    <source>
        <strain evidence="1 2">CECT 5862</strain>
    </source>
</reference>
<dbReference type="AlphaFoldDB" id="A0A7W5FQJ6"/>
<dbReference type="InterPro" id="IPR008979">
    <property type="entry name" value="Galactose-bd-like_sf"/>
</dbReference>
<organism evidence="1 2">
    <name type="scientific">Paenibacillus phyllosphaerae</name>
    <dbReference type="NCBI Taxonomy" id="274593"/>
    <lineage>
        <taxon>Bacteria</taxon>
        <taxon>Bacillati</taxon>
        <taxon>Bacillota</taxon>
        <taxon>Bacilli</taxon>
        <taxon>Bacillales</taxon>
        <taxon>Paenibacillaceae</taxon>
        <taxon>Paenibacillus</taxon>
    </lineage>
</organism>
<proteinExistence type="predicted"/>
<dbReference type="Gene3D" id="3.30.1920.20">
    <property type="match status" value="1"/>
</dbReference>
<dbReference type="GO" id="GO:0016020">
    <property type="term" value="C:membrane"/>
    <property type="evidence" value="ECO:0007669"/>
    <property type="project" value="InterPro"/>
</dbReference>
<dbReference type="GO" id="GO:0005509">
    <property type="term" value="F:calcium ion binding"/>
    <property type="evidence" value="ECO:0007669"/>
    <property type="project" value="InterPro"/>
</dbReference>
<dbReference type="EMBL" id="JACHXK010000016">
    <property type="protein sequence ID" value="MBB3113114.1"/>
    <property type="molecule type" value="Genomic_DNA"/>
</dbReference>
<dbReference type="SUPFAM" id="SSF49313">
    <property type="entry name" value="Cadherin-like"/>
    <property type="match status" value="1"/>
</dbReference>
<protein>
    <recommendedName>
        <fullName evidence="3">F5/8 type C domain-containing protein</fullName>
    </recommendedName>
</protein>
<comment type="caution">
    <text evidence="1">The sequence shown here is derived from an EMBL/GenBank/DDBJ whole genome shotgun (WGS) entry which is preliminary data.</text>
</comment>
<sequence>MSSRMKGAVVQGSNDNATWTTLTPAAVSSPDWQWLKANGAGAYRYIRIFNSSSWFGNMAEVRLHGAVKAQDVTPPVTTDDAPQGWVNSDATVRLAVADSESGAAATYYTINGGAPQTGNIVTLTDDGMHTLTYWSEDRAGNQEQPHTVSLKIDKTAPLLSFTLDPSSIWPANHDMVTVQASIEATDAGSGLASVVLTSITYNQPDSGMGDIIADFGTEAASFQLRAEKSRVYTVTYTATDQAGNQTTATAEVTVPHDQRP</sequence>
<evidence type="ECO:0008006" key="3">
    <source>
        <dbReference type="Google" id="ProtNLM"/>
    </source>
</evidence>
<evidence type="ECO:0000313" key="2">
    <source>
        <dbReference type="Proteomes" id="UP000570361"/>
    </source>
</evidence>
<dbReference type="NCBIfam" id="NF047446">
    <property type="entry name" value="barrel_OmpL47"/>
    <property type="match status" value="1"/>
</dbReference>
<name>A0A7W5FQJ6_9BACL</name>